<feature type="domain" description="Biotin carboxylation" evidence="13">
    <location>
        <begin position="3"/>
        <end position="464"/>
    </location>
</feature>
<dbReference type="Pfam" id="PF00364">
    <property type="entry name" value="Biotin_lipoyl"/>
    <property type="match status" value="1"/>
</dbReference>
<dbReference type="Proteomes" id="UP000696294">
    <property type="component" value="Unassembled WGS sequence"/>
</dbReference>
<dbReference type="InterPro" id="IPR005479">
    <property type="entry name" value="CPAse_ATP-bd"/>
</dbReference>
<keyword evidence="9" id="KW-0092">Biotin</keyword>
<evidence type="ECO:0000256" key="5">
    <source>
        <dbReference type="ARBA" id="ARBA00022832"/>
    </source>
</evidence>
<dbReference type="SMART" id="SM00878">
    <property type="entry name" value="Biotin_carb_C"/>
    <property type="match status" value="1"/>
</dbReference>
<feature type="domain" description="Lipoyl-binding" evidence="11">
    <location>
        <begin position="590"/>
        <end position="666"/>
    </location>
</feature>
<reference evidence="15 16" key="1">
    <citation type="submission" date="2020-03" db="EMBL/GenBank/DDBJ databases">
        <title>WGS of actinomycetes isolated from Thailand.</title>
        <authorList>
            <person name="Thawai C."/>
        </authorList>
    </citation>
    <scope>NUCLEOTIDE SEQUENCE [LARGE SCALE GENOMIC DNA]</scope>
    <source>
        <strain evidence="15 16">FMUSA5-5</strain>
    </source>
</reference>
<name>A0ABX1AWN2_9ACTN</name>
<dbReference type="InterPro" id="IPR029045">
    <property type="entry name" value="ClpP/crotonase-like_dom_sf"/>
</dbReference>
<evidence type="ECO:0000256" key="3">
    <source>
        <dbReference type="ARBA" id="ARBA00022598"/>
    </source>
</evidence>
<dbReference type="PROSITE" id="PS50975">
    <property type="entry name" value="ATP_GRASP"/>
    <property type="match status" value="1"/>
</dbReference>
<keyword evidence="2" id="KW-0444">Lipid biosynthesis</keyword>
<dbReference type="SUPFAM" id="SSF52440">
    <property type="entry name" value="PreATP-grasp domain"/>
    <property type="match status" value="1"/>
</dbReference>
<dbReference type="SUPFAM" id="SSF52096">
    <property type="entry name" value="ClpP/crotonase"/>
    <property type="match status" value="2"/>
</dbReference>
<proteinExistence type="predicted"/>
<dbReference type="SUPFAM" id="SSF56059">
    <property type="entry name" value="Glutathione synthetase ATP-binding domain-like"/>
    <property type="match status" value="1"/>
</dbReference>
<dbReference type="EMBL" id="JAATEP010000002">
    <property type="protein sequence ID" value="NJP88730.1"/>
    <property type="molecule type" value="Genomic_DNA"/>
</dbReference>
<evidence type="ECO:0000313" key="15">
    <source>
        <dbReference type="EMBL" id="NJP88730.1"/>
    </source>
</evidence>
<keyword evidence="7" id="KW-0443">Lipid metabolism</keyword>
<evidence type="ECO:0000256" key="6">
    <source>
        <dbReference type="ARBA" id="ARBA00022840"/>
    </source>
</evidence>
<dbReference type="Pfam" id="PF08326">
    <property type="entry name" value="ACC_central"/>
    <property type="match status" value="1"/>
</dbReference>
<dbReference type="InterPro" id="IPR011764">
    <property type="entry name" value="Biotin_carboxylation_dom"/>
</dbReference>
<sequence length="1820" mass="197121">MTGIERLAIVNRGEPATRVLDAVAELNRDGASPRMATIVLHTDQDADAWYVRRADEAVSLGPATYLDPVDGHRKPAYLDEERVVRALQEARADAVWVGWGFLAEHASFAERCERAGITFVGPRSATIRLLGDKIAAKLLAEQAGVPVVPWSGGPVTGAADALEHAGRLGFPVVVKAAAGGGGRGIRVVRTPQELAPALAGARAEAQAAFGDPAVFVERLVPRARHVEVQIIADAYGTTWAVGVRDCSIQRRNQKVIEESGSTALTPAAERAVMAAAVRLAREAGYQNAGTVEFLLDPDTGAHQFMEVNTRLQVEHPVTEETTGADLVKLQLHVARGGRLEGEPPPARGWAVEARLCAEDPEQAFAPAPGRVAVWRPPSGPGIRVDAGVAEGDVIAPEFDSMIAKVVARGGDRNEAMARLRRALAATRVVIEGGATNRAFLLSLLSRDEVRQGTADNRWLDRLTAESGHLPAADPVAVLQAAVEAYDADHEAERAAFHEAAGRGRPDLPDRMGHRARLRYRGRPYDLRVLRTGPEEYRIETPGGPVRVGVRRLGAYERRLSCGGAAYRTQIATRGPAYLVEVERDGEWAAHAVHRDDGGIVRASHPAFVVAVPVVAGARVAEGDPLVVLESMKLESTVAAPYAGEVASVEVAANTQVGAGQPLLRIREAADPSRPGGTPVSFTALTHADTVAPDSRARYAALCGSLLGFDLDPRELVGHDPDEPADPELLACEDAFLDLFADVCGLYRPVPDPEEPESPSAQEYLLSYLQWLDPGRAGLPAGFRTRLERVLARYGVRGLDRTPQLEEAVVWLYRSFHRAQDLAPAVAAVLERRLRHRDLLPAGPGLRDLLDRLAIAAQIRLPVVADLARDVRFRYFDEPQHERALAAVYAEMEAHLDDLAADPGRADRDELIDRLVWCPQPMRGPLLARWQAAGPEMRGVVVEIYIRRFYRTRSLTHLSCGGRLGTADFAHEGVPYHLVVAYGPLAECRTACEDIAAHLKEVDPARRVIAELMTWRPGERPAAGATEAEVAGLLAGVSFARPLERLSVTVTSERGPGPEHHRTQHFAYRHTPEGFEEEPLYRNLHPMIAERAELWRLSAFDLERLRSAEDVYLFRGVAKDNPADVRLFAIGEVRDLSPVRDADGRVVSLPRLERMGLQALAAMREHLAATPPERRPQPNRIILCVRPPFDVPSADWPRLARPFVPLAAGAGLDKLVLQVRIPGPGGSAEPAVLHVEGLDEDHLTVRREPYGRAPVKPVTEYRRKVLRARRFGAPYPYEIVRMLAPPEGTPGDFPPGTFTEHDLASDGTLVPVTRPEGGNTANLVVGVITNHTAKVPEGMSRVAILGDPTRSLGSLAEPECRRVIAALDLAERMRVPVEWFALSSGARIAMDSGTENMDWIAAVLRRLIEFTQAGGAVNIVVTGVNVGAQPYWNAESTMLMHTRGILVMVSGSAMVLTGKQALDFSGGVSAEDNTGIGGFERIMGPNGQAQYGVTSLAEAGRVLLRHYEHAYVVPGERYPRPRPTCDPADRDVRESPHAGPGFATVGEIFSAAHNAERKKAFDIRSVMRAVCDADAEPLERWARWRDAETAVVWDGHVGGIPACVIGLESAPQARHGFVPADGPPAWTAGTLFPQSSRKVARAVNAASGNRPVVVLANLSGFDGSPESMRRWQLEYGAEIGRAVTNFAGPIVFVVISRYHGGAFVVFSKRLNPGLEIAAVEGSYASVIGGAPAAAVVFVREVRARTERDPRVTAARESGSRSRLVEVTAEVRADKLHEVAAEFDRVHSIRRALEVGSVDRVIAAAELRPYVIDALQRGMAAT</sequence>
<evidence type="ECO:0000256" key="7">
    <source>
        <dbReference type="ARBA" id="ARBA00023098"/>
    </source>
</evidence>
<dbReference type="Pfam" id="PF01039">
    <property type="entry name" value="Carboxyl_trans"/>
    <property type="match status" value="1"/>
</dbReference>
<dbReference type="PROSITE" id="PS50989">
    <property type="entry name" value="COA_CT_CTER"/>
    <property type="match status" value="1"/>
</dbReference>
<dbReference type="PANTHER" id="PTHR18866:SF126">
    <property type="entry name" value="BIOTIN CARBOXYLASE"/>
    <property type="match status" value="1"/>
</dbReference>
<dbReference type="Pfam" id="PF02786">
    <property type="entry name" value="CPSase_L_D2"/>
    <property type="match status" value="1"/>
</dbReference>
<dbReference type="PANTHER" id="PTHR18866">
    <property type="entry name" value="CARBOXYLASE:PYRUVATE/ACETYL-COA/PROPIONYL-COA CARBOXYLASE"/>
    <property type="match status" value="1"/>
</dbReference>
<dbReference type="InterPro" id="IPR011054">
    <property type="entry name" value="Rudment_hybrid_motif"/>
</dbReference>
<keyword evidence="8" id="KW-0275">Fatty acid biosynthesis</keyword>
<dbReference type="InterPro" id="IPR013537">
    <property type="entry name" value="AcCoA_COase_cen"/>
</dbReference>
<feature type="domain" description="CoA carboxyltransferase C-terminal" evidence="14">
    <location>
        <begin position="1546"/>
        <end position="1820"/>
    </location>
</feature>
<dbReference type="Gene3D" id="2.40.50.100">
    <property type="match status" value="1"/>
</dbReference>
<dbReference type="PROSITE" id="PS00867">
    <property type="entry name" value="CPSASE_2"/>
    <property type="match status" value="1"/>
</dbReference>
<evidence type="ECO:0000259" key="14">
    <source>
        <dbReference type="PROSITE" id="PS50989"/>
    </source>
</evidence>
<dbReference type="InterPro" id="IPR011053">
    <property type="entry name" value="Single_hybrid_motif"/>
</dbReference>
<dbReference type="RefSeq" id="WP_168007055.1">
    <property type="nucleotide sequence ID" value="NZ_JAATEP010000002.1"/>
</dbReference>
<dbReference type="CDD" id="cd06850">
    <property type="entry name" value="biotinyl_domain"/>
    <property type="match status" value="1"/>
</dbReference>
<gene>
    <name evidence="15" type="ORF">HCN51_04550</name>
</gene>
<evidence type="ECO:0000256" key="10">
    <source>
        <dbReference type="PROSITE-ProRule" id="PRU00409"/>
    </source>
</evidence>
<dbReference type="InterPro" id="IPR005481">
    <property type="entry name" value="BC-like_N"/>
</dbReference>
<evidence type="ECO:0000256" key="1">
    <source>
        <dbReference type="ARBA" id="ARBA00001953"/>
    </source>
</evidence>
<dbReference type="InterPro" id="IPR011761">
    <property type="entry name" value="ATP-grasp"/>
</dbReference>
<dbReference type="SUPFAM" id="SSF51246">
    <property type="entry name" value="Rudiment single hybrid motif"/>
    <property type="match status" value="1"/>
</dbReference>
<dbReference type="InterPro" id="IPR000089">
    <property type="entry name" value="Biotin_lipoyl"/>
</dbReference>
<protein>
    <recommendedName>
        <fullName evidence="17">ATP-grasp domain-containing protein</fullName>
    </recommendedName>
</protein>
<dbReference type="InterPro" id="IPR050856">
    <property type="entry name" value="Biotin_carboxylase_complex"/>
</dbReference>
<comment type="cofactor">
    <cofactor evidence="1">
        <name>biotin</name>
        <dbReference type="ChEBI" id="CHEBI:57586"/>
    </cofactor>
</comment>
<feature type="domain" description="ATP-grasp" evidence="12">
    <location>
        <begin position="137"/>
        <end position="335"/>
    </location>
</feature>
<evidence type="ECO:0000313" key="16">
    <source>
        <dbReference type="Proteomes" id="UP000696294"/>
    </source>
</evidence>
<keyword evidence="3" id="KW-0436">Ligase</keyword>
<dbReference type="PROSITE" id="PS50968">
    <property type="entry name" value="BIOTINYL_LIPOYL"/>
    <property type="match status" value="1"/>
</dbReference>
<comment type="caution">
    <text evidence="15">The sequence shown here is derived from an EMBL/GenBank/DDBJ whole genome shotgun (WGS) entry which is preliminary data.</text>
</comment>
<dbReference type="InterPro" id="IPR011763">
    <property type="entry name" value="COA_CT_C"/>
</dbReference>
<dbReference type="Gene3D" id="3.30.470.20">
    <property type="entry name" value="ATP-grasp fold, B domain"/>
    <property type="match status" value="1"/>
</dbReference>
<dbReference type="InterPro" id="IPR034733">
    <property type="entry name" value="AcCoA_carboxyl_beta"/>
</dbReference>
<accession>A0ABX1AWN2</accession>
<evidence type="ECO:0000256" key="8">
    <source>
        <dbReference type="ARBA" id="ARBA00023160"/>
    </source>
</evidence>
<dbReference type="Pfam" id="PF00289">
    <property type="entry name" value="Biotin_carb_N"/>
    <property type="match status" value="1"/>
</dbReference>
<keyword evidence="5" id="KW-0276">Fatty acid metabolism</keyword>
<organism evidence="15 16">
    <name type="scientific">Nonomuraea composti</name>
    <dbReference type="NCBI Taxonomy" id="2720023"/>
    <lineage>
        <taxon>Bacteria</taxon>
        <taxon>Bacillati</taxon>
        <taxon>Actinomycetota</taxon>
        <taxon>Actinomycetes</taxon>
        <taxon>Streptosporangiales</taxon>
        <taxon>Streptosporangiaceae</taxon>
        <taxon>Nonomuraea</taxon>
    </lineage>
</organism>
<dbReference type="InterPro" id="IPR005482">
    <property type="entry name" value="Biotin_COase_C"/>
</dbReference>
<dbReference type="SUPFAM" id="SSF51230">
    <property type="entry name" value="Single hybrid motif"/>
    <property type="match status" value="1"/>
</dbReference>
<keyword evidence="4 10" id="KW-0547">Nucleotide-binding</keyword>
<dbReference type="PROSITE" id="PS00866">
    <property type="entry name" value="CPSASE_1"/>
    <property type="match status" value="1"/>
</dbReference>
<evidence type="ECO:0000259" key="13">
    <source>
        <dbReference type="PROSITE" id="PS50979"/>
    </source>
</evidence>
<keyword evidence="6 10" id="KW-0067">ATP-binding</keyword>
<evidence type="ECO:0008006" key="17">
    <source>
        <dbReference type="Google" id="ProtNLM"/>
    </source>
</evidence>
<evidence type="ECO:0000256" key="9">
    <source>
        <dbReference type="ARBA" id="ARBA00023267"/>
    </source>
</evidence>
<dbReference type="Gene3D" id="3.90.226.10">
    <property type="entry name" value="2-enoyl-CoA Hydratase, Chain A, domain 1"/>
    <property type="match status" value="2"/>
</dbReference>
<evidence type="ECO:0000256" key="2">
    <source>
        <dbReference type="ARBA" id="ARBA00022516"/>
    </source>
</evidence>
<dbReference type="Pfam" id="PF02785">
    <property type="entry name" value="Biotin_carb_C"/>
    <property type="match status" value="1"/>
</dbReference>
<evidence type="ECO:0000259" key="12">
    <source>
        <dbReference type="PROSITE" id="PS50975"/>
    </source>
</evidence>
<evidence type="ECO:0000256" key="4">
    <source>
        <dbReference type="ARBA" id="ARBA00022741"/>
    </source>
</evidence>
<dbReference type="InterPro" id="IPR016185">
    <property type="entry name" value="PreATP-grasp_dom_sf"/>
</dbReference>
<dbReference type="PROSITE" id="PS50979">
    <property type="entry name" value="BC"/>
    <property type="match status" value="1"/>
</dbReference>
<keyword evidence="16" id="KW-1185">Reference proteome</keyword>
<evidence type="ECO:0000259" key="11">
    <source>
        <dbReference type="PROSITE" id="PS50968"/>
    </source>
</evidence>